<dbReference type="EMBL" id="QJKJ01001424">
    <property type="protein sequence ID" value="RDY07653.1"/>
    <property type="molecule type" value="Genomic_DNA"/>
</dbReference>
<organism evidence="1 2">
    <name type="scientific">Mucuna pruriens</name>
    <name type="common">Velvet bean</name>
    <name type="synonym">Dolichos pruriens</name>
    <dbReference type="NCBI Taxonomy" id="157652"/>
    <lineage>
        <taxon>Eukaryota</taxon>
        <taxon>Viridiplantae</taxon>
        <taxon>Streptophyta</taxon>
        <taxon>Embryophyta</taxon>
        <taxon>Tracheophyta</taxon>
        <taxon>Spermatophyta</taxon>
        <taxon>Magnoliopsida</taxon>
        <taxon>eudicotyledons</taxon>
        <taxon>Gunneridae</taxon>
        <taxon>Pentapetalae</taxon>
        <taxon>rosids</taxon>
        <taxon>fabids</taxon>
        <taxon>Fabales</taxon>
        <taxon>Fabaceae</taxon>
        <taxon>Papilionoideae</taxon>
        <taxon>50 kb inversion clade</taxon>
        <taxon>NPAAA clade</taxon>
        <taxon>indigoferoid/millettioid clade</taxon>
        <taxon>Phaseoleae</taxon>
        <taxon>Mucuna</taxon>
    </lineage>
</organism>
<gene>
    <name evidence="1" type="ORF">CR513_08204</name>
</gene>
<evidence type="ECO:0000313" key="1">
    <source>
        <dbReference type="EMBL" id="RDY07653.1"/>
    </source>
</evidence>
<name>A0A371HY50_MUCPR</name>
<keyword evidence="2" id="KW-1185">Reference proteome</keyword>
<dbReference type="Proteomes" id="UP000257109">
    <property type="component" value="Unassembled WGS sequence"/>
</dbReference>
<accession>A0A371HY50</accession>
<comment type="caution">
    <text evidence="1">The sequence shown here is derived from an EMBL/GenBank/DDBJ whole genome shotgun (WGS) entry which is preliminary data.</text>
</comment>
<protein>
    <submittedName>
        <fullName evidence="1">Uncharacterized protein</fullName>
    </submittedName>
</protein>
<reference evidence="1" key="1">
    <citation type="submission" date="2018-05" db="EMBL/GenBank/DDBJ databases">
        <title>Draft genome of Mucuna pruriens seed.</title>
        <authorList>
            <person name="Nnadi N.E."/>
            <person name="Vos R."/>
            <person name="Hasami M.H."/>
            <person name="Devisetty U.K."/>
            <person name="Aguiy J.C."/>
        </authorList>
    </citation>
    <scope>NUCLEOTIDE SEQUENCE [LARGE SCALE GENOMIC DNA]</scope>
    <source>
        <strain evidence="1">JCA_2017</strain>
    </source>
</reference>
<evidence type="ECO:0000313" key="2">
    <source>
        <dbReference type="Proteomes" id="UP000257109"/>
    </source>
</evidence>
<sequence length="80" mass="9144">MFSSYDQEFPSLERKTNPTTKITTRLTISLGKVGPDGKLKAISKAVELQEDISHLEEDFKKMAFGEESNKKEREIRKLKA</sequence>
<feature type="non-terminal residue" evidence="1">
    <location>
        <position position="1"/>
    </location>
</feature>
<dbReference type="AlphaFoldDB" id="A0A371HY50"/>
<dbReference type="OrthoDB" id="998565at2759"/>
<proteinExistence type="predicted"/>